<evidence type="ECO:0000259" key="10">
    <source>
        <dbReference type="Pfam" id="PF00082"/>
    </source>
</evidence>
<feature type="domain" description="PA" evidence="11">
    <location>
        <begin position="326"/>
        <end position="401"/>
    </location>
</feature>
<dbReference type="InterPro" id="IPR046450">
    <property type="entry name" value="PA_dom_sf"/>
</dbReference>
<feature type="active site" description="Charge relay system" evidence="7 8">
    <location>
        <position position="474"/>
    </location>
</feature>
<feature type="active site" description="Charge relay system" evidence="7 8">
    <location>
        <position position="114"/>
    </location>
</feature>
<dbReference type="Pfam" id="PF02225">
    <property type="entry name" value="PA"/>
    <property type="match status" value="1"/>
</dbReference>
<dbReference type="PROSITE" id="PS00137">
    <property type="entry name" value="SUBTILASE_HIS"/>
    <property type="match status" value="1"/>
</dbReference>
<dbReference type="EMBL" id="JANBQB010000002">
    <property type="protein sequence ID" value="KAJ1985271.1"/>
    <property type="molecule type" value="Genomic_DNA"/>
</dbReference>
<dbReference type="PROSITE" id="PS00136">
    <property type="entry name" value="SUBTILASE_ASP"/>
    <property type="match status" value="1"/>
</dbReference>
<dbReference type="AlphaFoldDB" id="A0A9W8EFP5"/>
<evidence type="ECO:0000256" key="4">
    <source>
        <dbReference type="ARBA" id="ARBA00022729"/>
    </source>
</evidence>
<dbReference type="GO" id="GO:0004252">
    <property type="term" value="F:serine-type endopeptidase activity"/>
    <property type="evidence" value="ECO:0007669"/>
    <property type="project" value="UniProtKB-UniRule"/>
</dbReference>
<dbReference type="InterPro" id="IPR000209">
    <property type="entry name" value="Peptidase_S8/S53_dom"/>
</dbReference>
<organism evidence="12 13">
    <name type="scientific">Dimargaris verticillata</name>
    <dbReference type="NCBI Taxonomy" id="2761393"/>
    <lineage>
        <taxon>Eukaryota</taxon>
        <taxon>Fungi</taxon>
        <taxon>Fungi incertae sedis</taxon>
        <taxon>Zoopagomycota</taxon>
        <taxon>Kickxellomycotina</taxon>
        <taxon>Dimargaritomycetes</taxon>
        <taxon>Dimargaritales</taxon>
        <taxon>Dimargaritaceae</taxon>
        <taxon>Dimargaris</taxon>
    </lineage>
</organism>
<dbReference type="InterPro" id="IPR036852">
    <property type="entry name" value="Peptidase_S8/S53_dom_sf"/>
</dbReference>
<feature type="active site" description="Charge relay system" evidence="7 8">
    <location>
        <position position="165"/>
    </location>
</feature>
<evidence type="ECO:0000256" key="6">
    <source>
        <dbReference type="ARBA" id="ARBA00022825"/>
    </source>
</evidence>
<evidence type="ECO:0000256" key="5">
    <source>
        <dbReference type="ARBA" id="ARBA00022801"/>
    </source>
</evidence>
<accession>A0A9W8EFP5</accession>
<evidence type="ECO:0000256" key="3">
    <source>
        <dbReference type="ARBA" id="ARBA00022670"/>
    </source>
</evidence>
<gene>
    <name evidence="12" type="ORF">H4R34_000091</name>
</gene>
<keyword evidence="5 8" id="KW-0378">Hydrolase</keyword>
<comment type="similarity">
    <text evidence="1 8">Belongs to the peptidase S8 family.</text>
</comment>
<evidence type="ECO:0000259" key="11">
    <source>
        <dbReference type="Pfam" id="PF02225"/>
    </source>
</evidence>
<dbReference type="Gene3D" id="3.50.30.30">
    <property type="match status" value="1"/>
</dbReference>
<dbReference type="PROSITE" id="PS51892">
    <property type="entry name" value="SUBTILASE"/>
    <property type="match status" value="1"/>
</dbReference>
<evidence type="ECO:0000313" key="12">
    <source>
        <dbReference type="EMBL" id="KAJ1985271.1"/>
    </source>
</evidence>
<dbReference type="InterPro" id="IPR023827">
    <property type="entry name" value="Peptidase_S8_Asp-AS"/>
</dbReference>
<dbReference type="GO" id="GO:0006508">
    <property type="term" value="P:proteolysis"/>
    <property type="evidence" value="ECO:0007669"/>
    <property type="project" value="UniProtKB-KW"/>
</dbReference>
<comment type="caution">
    <text evidence="12">The sequence shown here is derived from an EMBL/GenBank/DDBJ whole genome shotgun (WGS) entry which is preliminary data.</text>
</comment>
<dbReference type="PANTHER" id="PTHR43399">
    <property type="entry name" value="SUBTILISIN-RELATED"/>
    <property type="match status" value="1"/>
</dbReference>
<dbReference type="Gene3D" id="3.40.50.200">
    <property type="entry name" value="Peptidase S8/S53 domain"/>
    <property type="match status" value="1"/>
</dbReference>
<dbReference type="SUPFAM" id="SSF52025">
    <property type="entry name" value="PA domain"/>
    <property type="match status" value="1"/>
</dbReference>
<keyword evidence="3 8" id="KW-0645">Protease</keyword>
<dbReference type="InterPro" id="IPR022398">
    <property type="entry name" value="Peptidase_S8_His-AS"/>
</dbReference>
<feature type="region of interest" description="Disordered" evidence="9">
    <location>
        <begin position="816"/>
        <end position="856"/>
    </location>
</feature>
<evidence type="ECO:0000256" key="9">
    <source>
        <dbReference type="SAM" id="MobiDB-lite"/>
    </source>
</evidence>
<dbReference type="PRINTS" id="PR00723">
    <property type="entry name" value="SUBTILISIN"/>
</dbReference>
<feature type="domain" description="Peptidase S8/S53" evidence="10">
    <location>
        <begin position="105"/>
        <end position="506"/>
    </location>
</feature>
<keyword evidence="6 8" id="KW-0720">Serine protease</keyword>
<name>A0A9W8EFP5_9FUNG</name>
<dbReference type="CDD" id="cd00538">
    <property type="entry name" value="PA"/>
    <property type="match status" value="1"/>
</dbReference>
<reference evidence="12" key="1">
    <citation type="submission" date="2022-07" db="EMBL/GenBank/DDBJ databases">
        <title>Phylogenomic reconstructions and comparative analyses of Kickxellomycotina fungi.</title>
        <authorList>
            <person name="Reynolds N.K."/>
            <person name="Stajich J.E."/>
            <person name="Barry K."/>
            <person name="Grigoriev I.V."/>
            <person name="Crous P."/>
            <person name="Smith M.E."/>
        </authorList>
    </citation>
    <scope>NUCLEOTIDE SEQUENCE</scope>
    <source>
        <strain evidence="12">RSA 567</strain>
    </source>
</reference>
<keyword evidence="13" id="KW-1185">Reference proteome</keyword>
<proteinExistence type="inferred from homology"/>
<dbReference type="InterPro" id="IPR003137">
    <property type="entry name" value="PA_domain"/>
</dbReference>
<dbReference type="InterPro" id="IPR051048">
    <property type="entry name" value="Peptidase_S8/S53_subtilisin"/>
</dbReference>
<dbReference type="PANTHER" id="PTHR43399:SF4">
    <property type="entry name" value="CELL WALL-ASSOCIATED PROTEASE"/>
    <property type="match status" value="1"/>
</dbReference>
<keyword evidence="2" id="KW-0964">Secreted</keyword>
<evidence type="ECO:0000256" key="2">
    <source>
        <dbReference type="ARBA" id="ARBA00022525"/>
    </source>
</evidence>
<dbReference type="InterPro" id="IPR015500">
    <property type="entry name" value="Peptidase_S8_subtilisin-rel"/>
</dbReference>
<protein>
    <recommendedName>
        <fullName evidence="14">Peptidase S8/S53 domain-containing protein</fullName>
    </recommendedName>
</protein>
<sequence>MGAEGTDEYYSMFKQSMDDANIPFTLEKTYSRGISAISVAMDPNYQRFVDDMDIVDFIQPNQVLTLQSVGSAGVVMDSDGLPPLPFLAHDFTGLNDALQTTNVTGKGIRIGVVDSGIDYRHKAFGSCYKTPGCRVAYGYDFVGDNFDGKSAPQPDDDPLDTCNYHGTAVAGIIAGDEYPYRGVAPEAELGIYRVMSCQGVLYDRYILDAVTMAIDDGMDIINLSLGSNQGFCWTVLSKFAYNVGLENKIIIAAVGNMGAEYMYMVFSPSVAQSTFAIGSYELPYNYDMALKLHMNSGNWTIPRSSPQIGAPEVQLTETELALGVDSAGQNTGCAPFTQDLTGQVVLLVRGGCAVQDKAVNAETAGAVAAIVYDSIDEPLSQYQFEDPNHIPTIMVTRFHGMVLVDELSKGRIMVSCNSNPAIFEHSAPYTVSPFSSWGPGTNLENKPDLLAPGSRLYVPVPEVFGSYGIVTGTSFSAAYVSGCAALMAETKEVNARTIMHDLASNATLATNPDGSIVSVAQQGRGMLDVANMFSTSPLFIQNEYLGQYGLDMFTYEGSDGPIGSAIVFNRATEPKDYYLRHIPAMSVTNYDQHGSLIKAPRTSSISADLEFLLNGDTVGADNTSPAAFTVNINRFNRTELWACSGYVEISDTPDGPTLDRIPYTALAGSAFNIPLLAPSNSNARTCLTRGRDQTCLSTASANSFTMTGIDYPSIRYRLQYSSLAIYFTVLTTSKGKTNEYLINQGDPRGVVRNGLDGNAFYTALWDGYAYMTYDDLQVVRMPAGVYQFRVRVCGVIQYCTPKSEDTLFTIWKSEPFTITGGDASPKPTKPRPTKPNPTNPTPTKTRRKPKPTFAPL</sequence>
<evidence type="ECO:0008006" key="14">
    <source>
        <dbReference type="Google" id="ProtNLM"/>
    </source>
</evidence>
<dbReference type="SUPFAM" id="SSF52743">
    <property type="entry name" value="Subtilisin-like"/>
    <property type="match status" value="1"/>
</dbReference>
<evidence type="ECO:0000256" key="8">
    <source>
        <dbReference type="PROSITE-ProRule" id="PRU01240"/>
    </source>
</evidence>
<dbReference type="Proteomes" id="UP001151582">
    <property type="component" value="Unassembled WGS sequence"/>
</dbReference>
<evidence type="ECO:0000313" key="13">
    <source>
        <dbReference type="Proteomes" id="UP001151582"/>
    </source>
</evidence>
<evidence type="ECO:0000256" key="1">
    <source>
        <dbReference type="ARBA" id="ARBA00011073"/>
    </source>
</evidence>
<dbReference type="OrthoDB" id="206201at2759"/>
<evidence type="ECO:0000256" key="7">
    <source>
        <dbReference type="PIRSR" id="PIRSR615500-1"/>
    </source>
</evidence>
<dbReference type="Pfam" id="PF00082">
    <property type="entry name" value="Peptidase_S8"/>
    <property type="match status" value="1"/>
</dbReference>
<keyword evidence="4" id="KW-0732">Signal</keyword>